<reference evidence="2 3" key="1">
    <citation type="journal article" date="2011" name="Genome Biol. Evol.">
        <title>Comparative whole genome sequence analysis of the carcinogenic bacterial model pathogen Helicobacter felis.</title>
        <authorList>
            <person name="Arnold I.C."/>
            <person name="Zigova Z."/>
            <person name="Holden M."/>
            <person name="Lawley T.D."/>
            <person name="Rad R."/>
            <person name="Dougan G."/>
            <person name="Falkow S."/>
            <person name="Bentley S.D."/>
            <person name="Muller A."/>
        </authorList>
    </citation>
    <scope>NUCLEOTIDE SEQUENCE [LARGE SCALE GENOMIC DNA]</scope>
    <source>
        <strain evidence="3">ATCC 49179 / CCUG 28539 / NCTC 12436 / CS1</strain>
    </source>
</reference>
<feature type="transmembrane region" description="Helical" evidence="1">
    <location>
        <begin position="31"/>
        <end position="57"/>
    </location>
</feature>
<dbReference type="AlphaFoldDB" id="E7AD89"/>
<dbReference type="Proteomes" id="UP000007934">
    <property type="component" value="Chromosome"/>
</dbReference>
<dbReference type="EMBL" id="FQ670179">
    <property type="protein sequence ID" value="CBY82354.1"/>
    <property type="molecule type" value="Genomic_DNA"/>
</dbReference>
<accession>E7AD89</accession>
<dbReference type="KEGG" id="hfe:HFELIS_02700"/>
<keyword evidence="1" id="KW-1133">Transmembrane helix</keyword>
<dbReference type="OrthoDB" id="9952049at2"/>
<evidence type="ECO:0000256" key="1">
    <source>
        <dbReference type="SAM" id="Phobius"/>
    </source>
</evidence>
<keyword evidence="3" id="KW-1185">Reference proteome</keyword>
<name>E7AD89_HELFC</name>
<evidence type="ECO:0000313" key="3">
    <source>
        <dbReference type="Proteomes" id="UP000007934"/>
    </source>
</evidence>
<proteinExistence type="predicted"/>
<protein>
    <submittedName>
        <fullName evidence="2">Uncharacterized protein</fullName>
    </submittedName>
</protein>
<organism evidence="2 3">
    <name type="scientific">Helicobacter felis (strain ATCC 49179 / CCUG 28539 / NCTC 12436 / CS1)</name>
    <dbReference type="NCBI Taxonomy" id="936155"/>
    <lineage>
        <taxon>Bacteria</taxon>
        <taxon>Pseudomonadati</taxon>
        <taxon>Campylobacterota</taxon>
        <taxon>Epsilonproteobacteria</taxon>
        <taxon>Campylobacterales</taxon>
        <taxon>Helicobacteraceae</taxon>
        <taxon>Helicobacter</taxon>
    </lineage>
</organism>
<dbReference type="RefSeq" id="WP_013468726.1">
    <property type="nucleotide sequence ID" value="NC_014810.2"/>
</dbReference>
<gene>
    <name evidence="2" type="ordered locus">Hfelis_02700</name>
</gene>
<dbReference type="HOGENOM" id="CLU_2699638_0_0_7"/>
<keyword evidence="1" id="KW-0472">Membrane</keyword>
<dbReference type="GeneID" id="36134843"/>
<evidence type="ECO:0000313" key="2">
    <source>
        <dbReference type="EMBL" id="CBY82354.1"/>
    </source>
</evidence>
<dbReference type="STRING" id="936155.HFELIS_02700"/>
<keyword evidence="1" id="KW-0812">Transmembrane</keyword>
<sequence length="73" mass="7516">MLRLTPEQKQYCQKAQEAFDKMVKTAPKASVGMGVGVGFLLATVPVVGAVVALGAVATGVGLELKDKIKGNDA</sequence>